<feature type="signal peptide" evidence="5">
    <location>
        <begin position="1"/>
        <end position="27"/>
    </location>
</feature>
<dbReference type="InterPro" id="IPR042201">
    <property type="entry name" value="FH2_Formin_sf"/>
</dbReference>
<dbReference type="SMART" id="SM00498">
    <property type="entry name" value="FH2"/>
    <property type="match status" value="1"/>
</dbReference>
<feature type="chain" id="PRO_5013370151" description="Formin-like protein" evidence="5">
    <location>
        <begin position="28"/>
        <end position="906"/>
    </location>
</feature>
<dbReference type="Proteomes" id="UP000197138">
    <property type="component" value="Unassembled WGS sequence"/>
</dbReference>
<feature type="region of interest" description="Disordered" evidence="3">
    <location>
        <begin position="239"/>
        <end position="258"/>
    </location>
</feature>
<evidence type="ECO:0000256" key="4">
    <source>
        <dbReference type="SAM" id="Phobius"/>
    </source>
</evidence>
<feature type="region of interest" description="Disordered" evidence="3">
    <location>
        <begin position="167"/>
        <end position="233"/>
    </location>
</feature>
<feature type="domain" description="FH2" evidence="6">
    <location>
        <begin position="430"/>
        <end position="862"/>
    </location>
</feature>
<dbReference type="GO" id="GO:0045010">
    <property type="term" value="P:actin nucleation"/>
    <property type="evidence" value="ECO:0007669"/>
    <property type="project" value="InterPro"/>
</dbReference>
<evidence type="ECO:0000313" key="8">
    <source>
        <dbReference type="Proteomes" id="UP000197138"/>
    </source>
</evidence>
<dbReference type="GO" id="GO:0051015">
    <property type="term" value="F:actin filament binding"/>
    <property type="evidence" value="ECO:0007669"/>
    <property type="project" value="InterPro"/>
</dbReference>
<evidence type="ECO:0000256" key="5">
    <source>
        <dbReference type="SAM" id="SignalP"/>
    </source>
</evidence>
<feature type="compositionally biased region" description="Acidic residues" evidence="3">
    <location>
        <begin position="897"/>
        <end position="906"/>
    </location>
</feature>
<evidence type="ECO:0000256" key="3">
    <source>
        <dbReference type="SAM" id="MobiDB-lite"/>
    </source>
</evidence>
<reference evidence="8" key="1">
    <citation type="journal article" date="2017" name="Plant J.">
        <title>The pomegranate (Punica granatum L.) genome and the genomics of punicalagin biosynthesis.</title>
        <authorList>
            <person name="Qin G."/>
            <person name="Xu C."/>
            <person name="Ming R."/>
            <person name="Tang H."/>
            <person name="Guyot R."/>
            <person name="Kramer E.M."/>
            <person name="Hu Y."/>
            <person name="Yi X."/>
            <person name="Qi Y."/>
            <person name="Xu X."/>
            <person name="Gao Z."/>
            <person name="Pan H."/>
            <person name="Jian J."/>
            <person name="Tian Y."/>
            <person name="Yue Z."/>
            <person name="Xu Y."/>
        </authorList>
    </citation>
    <scope>NUCLEOTIDE SEQUENCE [LARGE SCALE GENOMIC DNA]</scope>
    <source>
        <strain evidence="8">cv. Dabenzi</strain>
    </source>
</reference>
<dbReference type="InterPro" id="IPR027643">
    <property type="entry name" value="Formin-like_plant"/>
</dbReference>
<keyword evidence="4" id="KW-0812">Transmembrane</keyword>
<feature type="compositionally biased region" description="Low complexity" evidence="3">
    <location>
        <begin position="307"/>
        <end position="326"/>
    </location>
</feature>
<keyword evidence="4" id="KW-1133">Transmembrane helix</keyword>
<protein>
    <recommendedName>
        <fullName evidence="2">Formin-like protein</fullName>
    </recommendedName>
</protein>
<dbReference type="PROSITE" id="PS51444">
    <property type="entry name" value="FH2"/>
    <property type="match status" value="1"/>
</dbReference>
<dbReference type="PANTHER" id="PTHR23213">
    <property type="entry name" value="FORMIN-RELATED"/>
    <property type="match status" value="1"/>
</dbReference>
<proteinExistence type="inferred from homology"/>
<feature type="region of interest" description="Disordered" evidence="3">
    <location>
        <begin position="299"/>
        <end position="350"/>
    </location>
</feature>
<dbReference type="AlphaFoldDB" id="A0A218X4H4"/>
<feature type="region of interest" description="Disordered" evidence="3">
    <location>
        <begin position="846"/>
        <end position="880"/>
    </location>
</feature>
<dbReference type="PANTHER" id="PTHR23213:SF392">
    <property type="entry name" value="FORMIN-LIKE PROTEIN 3"/>
    <property type="match status" value="1"/>
</dbReference>
<feature type="transmembrane region" description="Helical" evidence="4">
    <location>
        <begin position="266"/>
        <end position="292"/>
    </location>
</feature>
<evidence type="ECO:0000256" key="2">
    <source>
        <dbReference type="RuleBase" id="RU361260"/>
    </source>
</evidence>
<sequence length="906" mass="99516">MEMTRGGNGMVLVFALLCVLASRSSEGRPRPIHRLSRHGGIVLPPSFMDQHMSFDAILQQQIEQAWIYCKNELTDRAEGIKDFDPCSLQELVDALKSVIISKVNIEEAVDTLPPSMKQSVLECLREANPQFRVSSSEDVISKDWFLKCVAFPRSSWINIPMRRSLEEDLPNPLRDSPRTPPSQSRRTSRSPAPAPSPPQKSGAPPKHAPASTPSRHIAPSPPPDSSALPPDLPEIIEAPYMPTKNTHPPPPPHLPAKKIEEDDDNWIKLVVAVAVTAAASFLLVAFIFLCCLRRKKKVRDAHKDDSPLLNLSSSDYSASSSQKSLSIGNSSNKDFSTSGKNPSSVNHLPTVSENHSLTVPAALAETNASVGVPPPSPGKAAPPPPRPPPPPPPKPRPPPPPKIARPPPAPPAKPSHSRGNSSMSDGDESNGDPEARKAKLKPFFWDKVMTSPDHEMVWHDIKAGSFQFNEEMMESLFGYAADKNKGDRKKDCSSMDNAVQYIQIIDTKKAQNLSILLRALNVTIEEVCDALQEGTKLPLELVQTLLKMAPTTQEELKLRLYSGDLSRLGPAERFLKVLVDIPFAFKRLEALQFMSIAEEEVSTVKESLETLEVACGKLKNSRLFLKLLEAVLKTGNRMNDGTYRGGAQAFRLDTLLKLSDVRGTDGKTTLLHFVVQEIIRSEGIRAVRTARESQSTSSMKSDDSALEDSNNESAEHLRTLGLQVVSGLSTELADVKKAAIIDADSLSGSVAKLDNSLVKAREFLNTEMKSMEEDSKFSKALSGFVEQMEAEVARISAEEKRITALVESTADYFHGNAGKLEGLRLFVIVRDFLLMLDKACREVRDSGMHLSKSSKKETSAALTESPSRDNTRPSPIDMRQRLFPAIAERQMYNSSSSDDDSDAEDT</sequence>
<dbReference type="InterPro" id="IPR015425">
    <property type="entry name" value="FH2_Formin"/>
</dbReference>
<feature type="region of interest" description="Disordered" evidence="3">
    <location>
        <begin position="689"/>
        <end position="712"/>
    </location>
</feature>
<evidence type="ECO:0000256" key="1">
    <source>
        <dbReference type="ARBA" id="ARBA00025793"/>
    </source>
</evidence>
<gene>
    <name evidence="7" type="ORF">CDL15_Pgr023255</name>
</gene>
<organism evidence="7 8">
    <name type="scientific">Punica granatum</name>
    <name type="common">Pomegranate</name>
    <dbReference type="NCBI Taxonomy" id="22663"/>
    <lineage>
        <taxon>Eukaryota</taxon>
        <taxon>Viridiplantae</taxon>
        <taxon>Streptophyta</taxon>
        <taxon>Embryophyta</taxon>
        <taxon>Tracheophyta</taxon>
        <taxon>Spermatophyta</taxon>
        <taxon>Magnoliopsida</taxon>
        <taxon>eudicotyledons</taxon>
        <taxon>Gunneridae</taxon>
        <taxon>Pentapetalae</taxon>
        <taxon>rosids</taxon>
        <taxon>malvids</taxon>
        <taxon>Myrtales</taxon>
        <taxon>Lythraceae</taxon>
        <taxon>Punica</taxon>
    </lineage>
</organism>
<keyword evidence="5" id="KW-0732">Signal</keyword>
<feature type="region of interest" description="Disordered" evidence="3">
    <location>
        <begin position="887"/>
        <end position="906"/>
    </location>
</feature>
<name>A0A218X4H4_PUNGR</name>
<feature type="compositionally biased region" description="Pro residues" evidence="3">
    <location>
        <begin position="372"/>
        <end position="413"/>
    </location>
</feature>
<dbReference type="Pfam" id="PF02181">
    <property type="entry name" value="FH2"/>
    <property type="match status" value="1"/>
</dbReference>
<evidence type="ECO:0000313" key="7">
    <source>
        <dbReference type="EMBL" id="OWM79843.1"/>
    </source>
</evidence>
<feature type="compositionally biased region" description="Polar residues" evidence="3">
    <location>
        <begin position="327"/>
        <end position="350"/>
    </location>
</feature>
<comment type="similarity">
    <text evidence="1">Belongs to the formin-like family. Class-I subfamily.</text>
</comment>
<comment type="caution">
    <text evidence="7">The sequence shown here is derived from an EMBL/GenBank/DDBJ whole genome shotgun (WGS) entry which is preliminary data.</text>
</comment>
<dbReference type="EMBL" id="MTKT01002440">
    <property type="protein sequence ID" value="OWM79843.1"/>
    <property type="molecule type" value="Genomic_DNA"/>
</dbReference>
<feature type="compositionally biased region" description="Low complexity" evidence="3">
    <location>
        <begin position="181"/>
        <end position="191"/>
    </location>
</feature>
<evidence type="ECO:0000259" key="6">
    <source>
        <dbReference type="PROSITE" id="PS51444"/>
    </source>
</evidence>
<dbReference type="SUPFAM" id="SSF101447">
    <property type="entry name" value="Formin homology 2 domain (FH2 domain)"/>
    <property type="match status" value="1"/>
</dbReference>
<accession>A0A218X4H4</accession>
<keyword evidence="4" id="KW-0472">Membrane</keyword>
<feature type="region of interest" description="Disordered" evidence="3">
    <location>
        <begin position="367"/>
        <end position="435"/>
    </location>
</feature>
<dbReference type="Gene3D" id="1.20.58.2220">
    <property type="entry name" value="Formin, FH2 domain"/>
    <property type="match status" value="1"/>
</dbReference>